<evidence type="ECO:0000313" key="12">
    <source>
        <dbReference type="Proteomes" id="UP001595850"/>
    </source>
</evidence>
<evidence type="ECO:0000259" key="9">
    <source>
        <dbReference type="PROSITE" id="PS50112"/>
    </source>
</evidence>
<keyword evidence="5" id="KW-0808">Transferase</keyword>
<evidence type="ECO:0000256" key="5">
    <source>
        <dbReference type="ARBA" id="ARBA00022679"/>
    </source>
</evidence>
<dbReference type="Gene3D" id="1.10.287.130">
    <property type="match status" value="1"/>
</dbReference>
<dbReference type="SMART" id="SM00388">
    <property type="entry name" value="HisKA"/>
    <property type="match status" value="1"/>
</dbReference>
<evidence type="ECO:0000313" key="11">
    <source>
        <dbReference type="EMBL" id="MFC4062923.1"/>
    </source>
</evidence>
<proteinExistence type="predicted"/>
<dbReference type="Gene3D" id="3.30.450.20">
    <property type="entry name" value="PAS domain"/>
    <property type="match status" value="3"/>
</dbReference>
<gene>
    <name evidence="11" type="ORF">ACFOWE_31970</name>
</gene>
<dbReference type="GO" id="GO:0005524">
    <property type="term" value="F:ATP binding"/>
    <property type="evidence" value="ECO:0007669"/>
    <property type="project" value="UniProtKB-KW"/>
</dbReference>
<reference evidence="12" key="1">
    <citation type="journal article" date="2019" name="Int. J. Syst. Evol. Microbiol.">
        <title>The Global Catalogue of Microorganisms (GCM) 10K type strain sequencing project: providing services to taxonomists for standard genome sequencing and annotation.</title>
        <authorList>
            <consortium name="The Broad Institute Genomics Platform"/>
            <consortium name="The Broad Institute Genome Sequencing Center for Infectious Disease"/>
            <person name="Wu L."/>
            <person name="Ma J."/>
        </authorList>
    </citation>
    <scope>NUCLEOTIDE SEQUENCE [LARGE SCALE GENOMIC DNA]</scope>
    <source>
        <strain evidence="12">TBRC 4489</strain>
    </source>
</reference>
<dbReference type="InterPro" id="IPR003661">
    <property type="entry name" value="HisK_dim/P_dom"/>
</dbReference>
<dbReference type="Pfam" id="PF13185">
    <property type="entry name" value="GAF_2"/>
    <property type="match status" value="1"/>
</dbReference>
<feature type="domain" description="PAS" evidence="9">
    <location>
        <begin position="179"/>
        <end position="224"/>
    </location>
</feature>
<feature type="domain" description="Histidine kinase" evidence="8">
    <location>
        <begin position="764"/>
        <end position="986"/>
    </location>
</feature>
<dbReference type="EMBL" id="JBHSBM010000075">
    <property type="protein sequence ID" value="MFC4062923.1"/>
    <property type="molecule type" value="Genomic_DNA"/>
</dbReference>
<dbReference type="InterPro" id="IPR000014">
    <property type="entry name" value="PAS"/>
</dbReference>
<evidence type="ECO:0000256" key="1">
    <source>
        <dbReference type="ARBA" id="ARBA00000085"/>
    </source>
</evidence>
<dbReference type="CDD" id="cd00082">
    <property type="entry name" value="HisKA"/>
    <property type="match status" value="1"/>
</dbReference>
<keyword evidence="12" id="KW-1185">Reference proteome</keyword>
<dbReference type="SUPFAM" id="SSF55874">
    <property type="entry name" value="ATPase domain of HSP90 chaperone/DNA topoisomerase II/histidine kinase"/>
    <property type="match status" value="1"/>
</dbReference>
<dbReference type="SMART" id="SM00086">
    <property type="entry name" value="PAC"/>
    <property type="match status" value="2"/>
</dbReference>
<evidence type="ECO:0000256" key="2">
    <source>
        <dbReference type="ARBA" id="ARBA00004236"/>
    </source>
</evidence>
<dbReference type="InterPro" id="IPR035965">
    <property type="entry name" value="PAS-like_dom_sf"/>
</dbReference>
<evidence type="ECO:0000256" key="4">
    <source>
        <dbReference type="ARBA" id="ARBA00022553"/>
    </source>
</evidence>
<dbReference type="PROSITE" id="PS50112">
    <property type="entry name" value="PAS"/>
    <property type="match status" value="1"/>
</dbReference>
<evidence type="ECO:0000259" key="8">
    <source>
        <dbReference type="PROSITE" id="PS50109"/>
    </source>
</evidence>
<dbReference type="Proteomes" id="UP001595850">
    <property type="component" value="Unassembled WGS sequence"/>
</dbReference>
<dbReference type="Pfam" id="PF02518">
    <property type="entry name" value="HATPase_c"/>
    <property type="match status" value="1"/>
</dbReference>
<dbReference type="InterPro" id="IPR004358">
    <property type="entry name" value="Sig_transdc_His_kin-like_C"/>
</dbReference>
<organism evidence="11 12">
    <name type="scientific">Planomonospora corallina</name>
    <dbReference type="NCBI Taxonomy" id="1806052"/>
    <lineage>
        <taxon>Bacteria</taxon>
        <taxon>Bacillati</taxon>
        <taxon>Actinomycetota</taxon>
        <taxon>Actinomycetes</taxon>
        <taxon>Streptosporangiales</taxon>
        <taxon>Streptosporangiaceae</taxon>
        <taxon>Planomonospora</taxon>
    </lineage>
</organism>
<dbReference type="PROSITE" id="PS50113">
    <property type="entry name" value="PAC"/>
    <property type="match status" value="2"/>
</dbReference>
<evidence type="ECO:0000259" key="10">
    <source>
        <dbReference type="PROSITE" id="PS50113"/>
    </source>
</evidence>
<dbReference type="InterPro" id="IPR013655">
    <property type="entry name" value="PAS_fold_3"/>
</dbReference>
<name>A0ABV8IKD3_9ACTN</name>
<comment type="subcellular location">
    <subcellularLocation>
        <location evidence="2">Cell membrane</location>
    </subcellularLocation>
</comment>
<dbReference type="Gene3D" id="3.30.450.40">
    <property type="match status" value="2"/>
</dbReference>
<dbReference type="NCBIfam" id="TIGR00229">
    <property type="entry name" value="sensory_box"/>
    <property type="match status" value="1"/>
</dbReference>
<keyword evidence="11" id="KW-0547">Nucleotide-binding</keyword>
<comment type="catalytic activity">
    <reaction evidence="1">
        <text>ATP + protein L-histidine = ADP + protein N-phospho-L-histidine.</text>
        <dbReference type="EC" id="2.7.13.3"/>
    </reaction>
</comment>
<dbReference type="PANTHER" id="PTHR43711:SF1">
    <property type="entry name" value="HISTIDINE KINASE 1"/>
    <property type="match status" value="1"/>
</dbReference>
<dbReference type="EC" id="2.7.13.3" evidence="3"/>
<comment type="caution">
    <text evidence="11">The sequence shown here is derived from an EMBL/GenBank/DDBJ whole genome shotgun (WGS) entry which is preliminary data.</text>
</comment>
<dbReference type="Pfam" id="PF01590">
    <property type="entry name" value="GAF"/>
    <property type="match status" value="1"/>
</dbReference>
<keyword evidence="4" id="KW-0597">Phosphoprotein</keyword>
<dbReference type="SUPFAM" id="SSF55785">
    <property type="entry name" value="PYP-like sensor domain (PAS domain)"/>
    <property type="match status" value="3"/>
</dbReference>
<dbReference type="SMART" id="SM00387">
    <property type="entry name" value="HATPase_c"/>
    <property type="match status" value="1"/>
</dbReference>
<evidence type="ECO:0000256" key="7">
    <source>
        <dbReference type="ARBA" id="ARBA00023012"/>
    </source>
</evidence>
<keyword evidence="6" id="KW-0418">Kinase</keyword>
<dbReference type="SMART" id="SM00091">
    <property type="entry name" value="PAS"/>
    <property type="match status" value="2"/>
</dbReference>
<feature type="domain" description="PAC" evidence="10">
    <location>
        <begin position="386"/>
        <end position="438"/>
    </location>
</feature>
<dbReference type="CDD" id="cd00130">
    <property type="entry name" value="PAS"/>
    <property type="match status" value="1"/>
</dbReference>
<dbReference type="PRINTS" id="PR00344">
    <property type="entry name" value="BCTRLSENSOR"/>
</dbReference>
<dbReference type="SUPFAM" id="SSF47384">
    <property type="entry name" value="Homodimeric domain of signal transducing histidine kinase"/>
    <property type="match status" value="1"/>
</dbReference>
<dbReference type="Pfam" id="PF08447">
    <property type="entry name" value="PAS_3"/>
    <property type="match status" value="1"/>
</dbReference>
<dbReference type="InterPro" id="IPR003594">
    <property type="entry name" value="HATPase_dom"/>
</dbReference>
<dbReference type="PANTHER" id="PTHR43711">
    <property type="entry name" value="TWO-COMPONENT HISTIDINE KINASE"/>
    <property type="match status" value="1"/>
</dbReference>
<sequence>MVTRTADRVRGARWSQALRAAGLFDVPGSRALERAARLAARLLDASAGLVVLADGDRQVCLGAAGRTARGDADGPAGLREAPEDHVPGSLLRRVEEAGAPLVVCDARPGLRWPGAEPAAPAWAAFPIRAPDGEVLGALCVLDVRPRRWEPHELELVAEAAGAVESQLAARISEGRARLAAARLDTVLEQSHEAFLSIDGSGTVTAWNTAAERLFGRPASEAVGRPADRLIVPQWARRAFGEELRRVRDSRGPAPSGHRVEMTAVDRTGREFPVEMALQADHEYGEPVLHAFLHDIGDRLAARRGLEQERTFLTALLDSLDVVVAACDGEGRLTFNQVLREAIHASEQPVRVEEWAEAYRVHAPDGVTRLRPEEVPLARALAGERFDDQEVVVHTPEGRPRRLLVNGRPIETADGRLLGAVVAGHDITDRHRIERMSAAQRAAAQALAEAGSSEEAACGVVAAVAGALGWTCGEYWQVDPGGGTISRLGLWTRPGRDLSALTRDEPDVFPPGQGLAGMVWASGRETWIPDLAADPRDFTRKGAALRSGLRAAMGLPVRSDRQILGVLTFFTDTVQEAEDDLVDLLDGIRAHVGRHMERRRAEELALALAASRRRLEQIIDQIDDYVWTVELAPDGTVRPVYTSPDGGTAVFGGPLPRGPDGFAIMTGHVHPDDLPAFIAFHDAVASGRPAEAECRIRGMDGVTRWIWMRGIPRREGDRFLIDGISTDVTERHRMAEERDRLLAGERAQVLRLRELDRMKDELISVVSHELRNPIGTIRASVGTFLNDPELTDEQRMFAEVIDRKSAHLQRLLDDLLDLARLDSGGITIDPRPLPLTPLVLQSVDDHRAAAEAKRLTVTTDAAEDPSVHADPVRLRQVLDNLLSNAIKYTPDGGSVAVTVRREEPADGRGPEAVVGVADTGIGIPAEQYSKLFSRFFRASTALQSGVKGTGLGLAITKAIVEAHGGAIAASPREGGGTVFAVRLPEIPRRATGERD</sequence>
<dbReference type="InterPro" id="IPR013767">
    <property type="entry name" value="PAS_fold"/>
</dbReference>
<dbReference type="InterPro" id="IPR050736">
    <property type="entry name" value="Sensor_HK_Regulatory"/>
</dbReference>
<dbReference type="InterPro" id="IPR001610">
    <property type="entry name" value="PAC"/>
</dbReference>
<evidence type="ECO:0000256" key="6">
    <source>
        <dbReference type="ARBA" id="ARBA00022777"/>
    </source>
</evidence>
<accession>A0ABV8IKD3</accession>
<dbReference type="Pfam" id="PF08448">
    <property type="entry name" value="PAS_4"/>
    <property type="match status" value="1"/>
</dbReference>
<dbReference type="PROSITE" id="PS50109">
    <property type="entry name" value="HIS_KIN"/>
    <property type="match status" value="1"/>
</dbReference>
<evidence type="ECO:0000256" key="3">
    <source>
        <dbReference type="ARBA" id="ARBA00012438"/>
    </source>
</evidence>
<dbReference type="InterPro" id="IPR036890">
    <property type="entry name" value="HATPase_C_sf"/>
</dbReference>
<dbReference type="InterPro" id="IPR013656">
    <property type="entry name" value="PAS_4"/>
</dbReference>
<dbReference type="Pfam" id="PF00512">
    <property type="entry name" value="HisKA"/>
    <property type="match status" value="1"/>
</dbReference>
<keyword evidence="11" id="KW-0067">ATP-binding</keyword>
<dbReference type="SUPFAM" id="SSF55781">
    <property type="entry name" value="GAF domain-like"/>
    <property type="match status" value="2"/>
</dbReference>
<dbReference type="InterPro" id="IPR036097">
    <property type="entry name" value="HisK_dim/P_sf"/>
</dbReference>
<keyword evidence="7" id="KW-0902">Two-component regulatory system</keyword>
<dbReference type="Gene3D" id="3.30.565.10">
    <property type="entry name" value="Histidine kinase-like ATPase, C-terminal domain"/>
    <property type="match status" value="1"/>
</dbReference>
<feature type="domain" description="PAC" evidence="10">
    <location>
        <begin position="689"/>
        <end position="739"/>
    </location>
</feature>
<dbReference type="InterPro" id="IPR003018">
    <property type="entry name" value="GAF"/>
</dbReference>
<protein>
    <recommendedName>
        <fullName evidence="3">histidine kinase</fullName>
        <ecNumber evidence="3">2.7.13.3</ecNumber>
    </recommendedName>
</protein>
<dbReference type="InterPro" id="IPR000700">
    <property type="entry name" value="PAS-assoc_C"/>
</dbReference>
<dbReference type="RefSeq" id="WP_377294474.1">
    <property type="nucleotide sequence ID" value="NZ_JBHSBM010000075.1"/>
</dbReference>
<dbReference type="Pfam" id="PF00989">
    <property type="entry name" value="PAS"/>
    <property type="match status" value="1"/>
</dbReference>
<dbReference type="InterPro" id="IPR005467">
    <property type="entry name" value="His_kinase_dom"/>
</dbReference>
<dbReference type="SMART" id="SM00065">
    <property type="entry name" value="GAF"/>
    <property type="match status" value="2"/>
</dbReference>
<dbReference type="InterPro" id="IPR029016">
    <property type="entry name" value="GAF-like_dom_sf"/>
</dbReference>